<keyword evidence="2" id="KW-1185">Reference proteome</keyword>
<reference evidence="2" key="1">
    <citation type="journal article" date="2023" name="Nat. Plants">
        <title>Single-cell RNA sequencing provides a high-resolution roadmap for understanding the multicellular compartmentation of specialized metabolism.</title>
        <authorList>
            <person name="Sun S."/>
            <person name="Shen X."/>
            <person name="Li Y."/>
            <person name="Li Y."/>
            <person name="Wang S."/>
            <person name="Li R."/>
            <person name="Zhang H."/>
            <person name="Shen G."/>
            <person name="Guo B."/>
            <person name="Wei J."/>
            <person name="Xu J."/>
            <person name="St-Pierre B."/>
            <person name="Chen S."/>
            <person name="Sun C."/>
        </authorList>
    </citation>
    <scope>NUCLEOTIDE SEQUENCE [LARGE SCALE GENOMIC DNA]</scope>
</reference>
<organism evidence="1 2">
    <name type="scientific">Catharanthus roseus</name>
    <name type="common">Madagascar periwinkle</name>
    <name type="synonym">Vinca rosea</name>
    <dbReference type="NCBI Taxonomy" id="4058"/>
    <lineage>
        <taxon>Eukaryota</taxon>
        <taxon>Viridiplantae</taxon>
        <taxon>Streptophyta</taxon>
        <taxon>Embryophyta</taxon>
        <taxon>Tracheophyta</taxon>
        <taxon>Spermatophyta</taxon>
        <taxon>Magnoliopsida</taxon>
        <taxon>eudicotyledons</taxon>
        <taxon>Gunneridae</taxon>
        <taxon>Pentapetalae</taxon>
        <taxon>asterids</taxon>
        <taxon>lamiids</taxon>
        <taxon>Gentianales</taxon>
        <taxon>Apocynaceae</taxon>
        <taxon>Rauvolfioideae</taxon>
        <taxon>Vinceae</taxon>
        <taxon>Catharanthinae</taxon>
        <taxon>Catharanthus</taxon>
    </lineage>
</organism>
<sequence>MHREQIERLNQNPSRISFLVAFGKNGVNSVPIYLLSDRVKRDMGKRVRLMIFVISGRPPPPPPASGNSPLIFEFQFSEMFTDVILCTDYHVDVASIRRLKELFHKILWVKRDASMIF</sequence>
<protein>
    <submittedName>
        <fullName evidence="1">Uncharacterized protein</fullName>
    </submittedName>
</protein>
<evidence type="ECO:0000313" key="1">
    <source>
        <dbReference type="EMBL" id="KAI5648240.1"/>
    </source>
</evidence>
<name>A0ACB9ZLC8_CATRO</name>
<dbReference type="EMBL" id="CM044708">
    <property type="protein sequence ID" value="KAI5648240.1"/>
    <property type="molecule type" value="Genomic_DNA"/>
</dbReference>
<evidence type="ECO:0000313" key="2">
    <source>
        <dbReference type="Proteomes" id="UP001060085"/>
    </source>
</evidence>
<accession>A0ACB9ZLC8</accession>
<gene>
    <name evidence="1" type="ORF">M9H77_34245</name>
</gene>
<comment type="caution">
    <text evidence="1">The sequence shown here is derived from an EMBL/GenBank/DDBJ whole genome shotgun (WGS) entry which is preliminary data.</text>
</comment>
<proteinExistence type="predicted"/>
<dbReference type="Proteomes" id="UP001060085">
    <property type="component" value="Linkage Group LG08"/>
</dbReference>